<dbReference type="AlphaFoldDB" id="A0A934QGW2"/>
<name>A0A934QGW2_9PROT</name>
<protein>
    <submittedName>
        <fullName evidence="1">Uncharacterized protein</fullName>
    </submittedName>
</protein>
<dbReference type="EMBL" id="NRRE01000020">
    <property type="protein sequence ID" value="MBK1696781.1"/>
    <property type="molecule type" value="Genomic_DNA"/>
</dbReference>
<comment type="caution">
    <text evidence="1">The sequence shown here is derived from an EMBL/GenBank/DDBJ whole genome shotgun (WGS) entry which is preliminary data.</text>
</comment>
<evidence type="ECO:0000313" key="2">
    <source>
        <dbReference type="Proteomes" id="UP000778970"/>
    </source>
</evidence>
<organism evidence="1 2">
    <name type="scientific">Rhodovibrio salinarum</name>
    <dbReference type="NCBI Taxonomy" id="1087"/>
    <lineage>
        <taxon>Bacteria</taxon>
        <taxon>Pseudomonadati</taxon>
        <taxon>Pseudomonadota</taxon>
        <taxon>Alphaproteobacteria</taxon>
        <taxon>Rhodospirillales</taxon>
        <taxon>Rhodovibrionaceae</taxon>
        <taxon>Rhodovibrio</taxon>
    </lineage>
</organism>
<dbReference type="Proteomes" id="UP000778970">
    <property type="component" value="Unassembled WGS sequence"/>
</dbReference>
<keyword evidence="2" id="KW-1185">Reference proteome</keyword>
<reference evidence="1" key="2">
    <citation type="journal article" date="2020" name="Microorganisms">
        <title>Osmotic Adaptation and Compatible Solute Biosynthesis of Phototrophic Bacteria as Revealed from Genome Analyses.</title>
        <authorList>
            <person name="Imhoff J.F."/>
            <person name="Rahn T."/>
            <person name="Kunzel S."/>
            <person name="Keller A."/>
            <person name="Neulinger S.C."/>
        </authorList>
    </citation>
    <scope>NUCLEOTIDE SEQUENCE</scope>
    <source>
        <strain evidence="1">DSM 9154</strain>
    </source>
</reference>
<reference evidence="1" key="1">
    <citation type="submission" date="2017-08" db="EMBL/GenBank/DDBJ databases">
        <authorList>
            <person name="Imhoff J.F."/>
            <person name="Rahn T."/>
            <person name="Kuenzel S."/>
            <person name="Neulinger S.C."/>
        </authorList>
    </citation>
    <scope>NUCLEOTIDE SEQUENCE</scope>
    <source>
        <strain evidence="1">DSM 9154</strain>
    </source>
</reference>
<proteinExistence type="predicted"/>
<accession>A0A934QGW2</accession>
<evidence type="ECO:0000313" key="1">
    <source>
        <dbReference type="EMBL" id="MBK1696781.1"/>
    </source>
</evidence>
<sequence>MVCARPRIEKTFRPAACRAVRIGLLPTRQIGCVRGGAWYGIVPDTLKMEPAWTGRRAGFDRAGPT</sequence>
<gene>
    <name evidence="1" type="ORF">CKO21_05935</name>
</gene>